<dbReference type="InterPro" id="IPR017508">
    <property type="entry name" value="HipA_N1"/>
</dbReference>
<dbReference type="PANTHER" id="PTHR37419">
    <property type="entry name" value="SERINE/THREONINE-PROTEIN KINASE TOXIN HIPA"/>
    <property type="match status" value="1"/>
</dbReference>
<dbReference type="Proteomes" id="UP000193396">
    <property type="component" value="Unassembled WGS sequence"/>
</dbReference>
<sequence length="432" mass="47591">MISDAVPASPQQAYVWVWLPDKTEPVVAGVITKGNGRYDFNYGQSYLKRPDAFPLYEPELPLKAGNIHPLDRLFMAGCLRDGAPDAWGRRVILNQVYGKTGQVADVDTLDEFAYMLMSGSNRIGALDFQASPTTYVARQAQSTSLGELLNAADMVDQGLALSPDLERALLHGTSLGGARPKAAIEDDGQMMIAKFSSSTDTYNVVKSECVAMRLAALVGINVAPVRLVKTMGKDVLLVERFDRVKTDAGWLRKAQVSALTIFELDEMMARYASYEDLTHQIRHRFTSPRETLRELFNRLVFNILCGNTDDHARNHAAFWDGKALTLTPAYDICPQNRVGQEASQAMKIVGDENASKISVCLQAAGNFMLSKDDAIAIVKHQIMTIKASWDAVCTEASLSEIDANLLKARMFLNEYAFYDTSEELQGLGWGAA</sequence>
<dbReference type="OrthoDB" id="9805913at2"/>
<proteinExistence type="inferred from homology"/>
<evidence type="ECO:0000259" key="4">
    <source>
        <dbReference type="Pfam" id="PF07804"/>
    </source>
</evidence>
<dbReference type="Gene3D" id="1.10.1070.20">
    <property type="match status" value="1"/>
</dbReference>
<organism evidence="6 7">
    <name type="scientific">Thalassospira alkalitolerans</name>
    <dbReference type="NCBI Taxonomy" id="1293890"/>
    <lineage>
        <taxon>Bacteria</taxon>
        <taxon>Pseudomonadati</taxon>
        <taxon>Pseudomonadota</taxon>
        <taxon>Alphaproteobacteria</taxon>
        <taxon>Rhodospirillales</taxon>
        <taxon>Thalassospiraceae</taxon>
        <taxon>Thalassospira</taxon>
    </lineage>
</organism>
<keyword evidence="2" id="KW-0808">Transferase</keyword>
<dbReference type="GO" id="GO:0004674">
    <property type="term" value="F:protein serine/threonine kinase activity"/>
    <property type="evidence" value="ECO:0007669"/>
    <property type="project" value="TreeGrafter"/>
</dbReference>
<dbReference type="PANTHER" id="PTHR37419:SF8">
    <property type="entry name" value="TOXIN YJJJ"/>
    <property type="match status" value="1"/>
</dbReference>
<evidence type="ECO:0000256" key="1">
    <source>
        <dbReference type="ARBA" id="ARBA00010164"/>
    </source>
</evidence>
<dbReference type="RefSeq" id="WP_085620483.1">
    <property type="nucleotide sequence ID" value="NZ_JFKB01000015.1"/>
</dbReference>
<dbReference type="Pfam" id="PF07804">
    <property type="entry name" value="HipA_C"/>
    <property type="match status" value="1"/>
</dbReference>
<feature type="domain" description="HipA-like C-terminal" evidence="4">
    <location>
        <begin position="173"/>
        <end position="389"/>
    </location>
</feature>
<comment type="similarity">
    <text evidence="1">Belongs to the HipA Ser/Thr kinase family.</text>
</comment>
<name>A0A1Y2L9B0_9PROT</name>
<evidence type="ECO:0000256" key="3">
    <source>
        <dbReference type="ARBA" id="ARBA00022777"/>
    </source>
</evidence>
<gene>
    <name evidence="6" type="ORF">TALK_17705</name>
</gene>
<dbReference type="InterPro" id="IPR012893">
    <property type="entry name" value="HipA-like_C"/>
</dbReference>
<protein>
    <submittedName>
        <fullName evidence="6">Phosphatidylinositol kinase</fullName>
    </submittedName>
</protein>
<evidence type="ECO:0000313" key="7">
    <source>
        <dbReference type="Proteomes" id="UP000193396"/>
    </source>
</evidence>
<evidence type="ECO:0000313" key="6">
    <source>
        <dbReference type="EMBL" id="OSQ45303.1"/>
    </source>
</evidence>
<dbReference type="EMBL" id="JFKB01000015">
    <property type="protein sequence ID" value="OSQ45303.1"/>
    <property type="molecule type" value="Genomic_DNA"/>
</dbReference>
<evidence type="ECO:0000259" key="5">
    <source>
        <dbReference type="Pfam" id="PF13657"/>
    </source>
</evidence>
<feature type="domain" description="HipA N-terminal subdomain 1" evidence="5">
    <location>
        <begin position="27"/>
        <end position="128"/>
    </location>
</feature>
<dbReference type="Pfam" id="PF13657">
    <property type="entry name" value="Couple_hipA"/>
    <property type="match status" value="1"/>
</dbReference>
<comment type="caution">
    <text evidence="6">The sequence shown here is derived from an EMBL/GenBank/DDBJ whole genome shotgun (WGS) entry which is preliminary data.</text>
</comment>
<dbReference type="AlphaFoldDB" id="A0A1Y2L9B0"/>
<accession>A0A1Y2L9B0</accession>
<keyword evidence="3 6" id="KW-0418">Kinase</keyword>
<reference evidence="6 7" key="1">
    <citation type="submission" date="2014-03" db="EMBL/GenBank/DDBJ databases">
        <title>The draft genome sequence of Thalassospira alkalitolerans JCM 18968.</title>
        <authorList>
            <person name="Lai Q."/>
            <person name="Shao Z."/>
        </authorList>
    </citation>
    <scope>NUCLEOTIDE SEQUENCE [LARGE SCALE GENOMIC DNA]</scope>
    <source>
        <strain evidence="6 7">JCM 18968</strain>
    </source>
</reference>
<dbReference type="InterPro" id="IPR052028">
    <property type="entry name" value="HipA_Ser/Thr_kinase"/>
</dbReference>
<dbReference type="GO" id="GO:0005829">
    <property type="term" value="C:cytosol"/>
    <property type="evidence" value="ECO:0007669"/>
    <property type="project" value="TreeGrafter"/>
</dbReference>
<keyword evidence="7" id="KW-1185">Reference proteome</keyword>
<dbReference type="STRING" id="1293890.TALK_17705"/>
<evidence type="ECO:0000256" key="2">
    <source>
        <dbReference type="ARBA" id="ARBA00022679"/>
    </source>
</evidence>